<name>A0A3D4V3U7_9BACT</name>
<evidence type="ECO:0000256" key="1">
    <source>
        <dbReference type="ARBA" id="ARBA00010690"/>
    </source>
</evidence>
<evidence type="ECO:0000313" key="4">
    <source>
        <dbReference type="EMBL" id="HCT55773.1"/>
    </source>
</evidence>
<dbReference type="Gene3D" id="6.10.250.2080">
    <property type="match status" value="1"/>
</dbReference>
<keyword evidence="3" id="KW-1133">Transmembrane helix</keyword>
<sequence>MAESESGGEKTEEASGKRLEEAREKGQIAKSPEFATAAFLLGFLLVFSFTGPQLWRFLLDTMGTSLATAGDSEHMGAGLIPWMQVISFRTIVAMLGAVAAMAVVAVAVQAAQTGGLLTTKTLAPKFERLNPMSNAGRILGKQSIVELAKALLKMMIVGYAVYMTVSDAWPDLQALALNASPMALLEVVQKYGFALIKNAGMMFLVLAMADYGYQRWKTMEDLKMTKQEVKEEHKSQEGNPEVKGRRRAIARERIRRQMFAAVPKADVIIVNPVHIAIAIKYDPNVAPAPYVVALGERKIAQRIKELAFQHGVPVIENKPLARALIKVAKVGTVIPVEMYLAVAEVLAFVMRQRERYGAKWRGTVAA</sequence>
<keyword evidence="4" id="KW-0966">Cell projection</keyword>
<dbReference type="GO" id="GO:0005886">
    <property type="term" value="C:plasma membrane"/>
    <property type="evidence" value="ECO:0007669"/>
    <property type="project" value="TreeGrafter"/>
</dbReference>
<dbReference type="InterPro" id="IPR029025">
    <property type="entry name" value="T3SS_substrate_exporter_C"/>
</dbReference>
<dbReference type="SUPFAM" id="SSF160544">
    <property type="entry name" value="EscU C-terminal domain-like"/>
    <property type="match status" value="1"/>
</dbReference>
<dbReference type="Gene3D" id="3.40.1690.10">
    <property type="entry name" value="secretion proteins EscU"/>
    <property type="match status" value="1"/>
</dbReference>
<keyword evidence="3" id="KW-0472">Membrane</keyword>
<dbReference type="Proteomes" id="UP000264071">
    <property type="component" value="Unassembled WGS sequence"/>
</dbReference>
<evidence type="ECO:0000256" key="2">
    <source>
        <dbReference type="SAM" id="MobiDB-lite"/>
    </source>
</evidence>
<dbReference type="AlphaFoldDB" id="A0A3D4V3U7"/>
<comment type="similarity">
    <text evidence="1">Belongs to the type III secretion exporter family.</text>
</comment>
<dbReference type="PANTHER" id="PTHR30531:SF12">
    <property type="entry name" value="FLAGELLAR BIOSYNTHETIC PROTEIN FLHB"/>
    <property type="match status" value="1"/>
</dbReference>
<dbReference type="OMA" id="IRMSKQD"/>
<keyword evidence="3" id="KW-0812">Transmembrane</keyword>
<feature type="compositionally biased region" description="Basic and acidic residues" evidence="2">
    <location>
        <begin position="7"/>
        <end position="25"/>
    </location>
</feature>
<comment type="caution">
    <text evidence="4">The sequence shown here is derived from an EMBL/GenBank/DDBJ whole genome shotgun (WGS) entry which is preliminary data.</text>
</comment>
<dbReference type="PRINTS" id="PR00950">
    <property type="entry name" value="TYPE3IMSPROT"/>
</dbReference>
<gene>
    <name evidence="4" type="ORF">DGD08_01030</name>
</gene>
<evidence type="ECO:0000313" key="5">
    <source>
        <dbReference type="Proteomes" id="UP000264071"/>
    </source>
</evidence>
<reference evidence="4 5" key="1">
    <citation type="journal article" date="2018" name="Nat. Biotechnol.">
        <title>A standardized bacterial taxonomy based on genome phylogeny substantially revises the tree of life.</title>
        <authorList>
            <person name="Parks D.H."/>
            <person name="Chuvochina M."/>
            <person name="Waite D.W."/>
            <person name="Rinke C."/>
            <person name="Skarshewski A."/>
            <person name="Chaumeil P.A."/>
            <person name="Hugenholtz P."/>
        </authorList>
    </citation>
    <scope>NUCLEOTIDE SEQUENCE [LARGE SCALE GENOMIC DNA]</scope>
    <source>
        <strain evidence="4">UBA8844</strain>
    </source>
</reference>
<evidence type="ECO:0000256" key="3">
    <source>
        <dbReference type="SAM" id="Phobius"/>
    </source>
</evidence>
<feature type="transmembrane region" description="Helical" evidence="3">
    <location>
        <begin position="86"/>
        <end position="108"/>
    </location>
</feature>
<protein>
    <submittedName>
        <fullName evidence="4">Flagellar type III secretion system protein FlhB</fullName>
    </submittedName>
</protein>
<feature type="transmembrane region" description="Helical" evidence="3">
    <location>
        <begin position="34"/>
        <end position="55"/>
    </location>
</feature>
<organism evidence="4 5">
    <name type="scientific">Gemmatimonas aurantiaca</name>
    <dbReference type="NCBI Taxonomy" id="173480"/>
    <lineage>
        <taxon>Bacteria</taxon>
        <taxon>Pseudomonadati</taxon>
        <taxon>Gemmatimonadota</taxon>
        <taxon>Gemmatimonadia</taxon>
        <taxon>Gemmatimonadales</taxon>
        <taxon>Gemmatimonadaceae</taxon>
        <taxon>Gemmatimonas</taxon>
    </lineage>
</organism>
<dbReference type="EMBL" id="DPIY01000001">
    <property type="protein sequence ID" value="HCT55773.1"/>
    <property type="molecule type" value="Genomic_DNA"/>
</dbReference>
<proteinExistence type="inferred from homology"/>
<feature type="region of interest" description="Disordered" evidence="2">
    <location>
        <begin position="1"/>
        <end position="25"/>
    </location>
</feature>
<keyword evidence="4" id="KW-0282">Flagellum</keyword>
<dbReference type="InterPro" id="IPR006135">
    <property type="entry name" value="T3SS_substrate_exporter"/>
</dbReference>
<accession>A0A3D4V3U7</accession>
<keyword evidence="4" id="KW-0969">Cilium</keyword>
<dbReference type="PANTHER" id="PTHR30531">
    <property type="entry name" value="FLAGELLAR BIOSYNTHETIC PROTEIN FLHB"/>
    <property type="match status" value="1"/>
</dbReference>
<dbReference type="GO" id="GO:0009306">
    <property type="term" value="P:protein secretion"/>
    <property type="evidence" value="ECO:0007669"/>
    <property type="project" value="InterPro"/>
</dbReference>
<dbReference type="Pfam" id="PF01312">
    <property type="entry name" value="Bac_export_2"/>
    <property type="match status" value="1"/>
</dbReference>